<evidence type="ECO:0000313" key="7">
    <source>
        <dbReference type="Proteomes" id="UP000008204"/>
    </source>
</evidence>
<dbReference type="HOGENOM" id="CLU_037430_4_1_3"/>
<evidence type="ECO:0000256" key="2">
    <source>
        <dbReference type="ARBA" id="ARBA00022741"/>
    </source>
</evidence>
<dbReference type="GO" id="GO:0004775">
    <property type="term" value="F:succinate-CoA ligase (ADP-forming) activity"/>
    <property type="evidence" value="ECO:0007669"/>
    <property type="project" value="TreeGrafter"/>
</dbReference>
<dbReference type="Pfam" id="PF08442">
    <property type="entry name" value="ATP-grasp_2"/>
    <property type="match status" value="1"/>
</dbReference>
<dbReference type="GO" id="GO:0006104">
    <property type="term" value="P:succinyl-CoA metabolic process"/>
    <property type="evidence" value="ECO:0007669"/>
    <property type="project" value="TreeGrafter"/>
</dbReference>
<dbReference type="GO" id="GO:0005829">
    <property type="term" value="C:cytosol"/>
    <property type="evidence" value="ECO:0007669"/>
    <property type="project" value="TreeGrafter"/>
</dbReference>
<dbReference type="Gene3D" id="3.40.50.261">
    <property type="entry name" value="Succinyl-CoA synthetase domains"/>
    <property type="match status" value="1"/>
</dbReference>
<dbReference type="PROSITE" id="PS50975">
    <property type="entry name" value="ATP_GRASP"/>
    <property type="match status" value="1"/>
</dbReference>
<dbReference type="GO" id="GO:0042709">
    <property type="term" value="C:succinate-CoA ligase complex"/>
    <property type="evidence" value="ECO:0007669"/>
    <property type="project" value="TreeGrafter"/>
</dbReference>
<dbReference type="EMBL" id="CP001287">
    <property type="protein sequence ID" value="ACK64617.1"/>
    <property type="molecule type" value="Genomic_DNA"/>
</dbReference>
<dbReference type="GO" id="GO:0005524">
    <property type="term" value="F:ATP binding"/>
    <property type="evidence" value="ECO:0007669"/>
    <property type="project" value="UniProtKB-UniRule"/>
</dbReference>
<dbReference type="GO" id="GO:0006099">
    <property type="term" value="P:tricarboxylic acid cycle"/>
    <property type="evidence" value="ECO:0007669"/>
    <property type="project" value="InterPro"/>
</dbReference>
<evidence type="ECO:0000259" key="5">
    <source>
        <dbReference type="PROSITE" id="PS50975"/>
    </source>
</evidence>
<dbReference type="SUPFAM" id="SSF52210">
    <property type="entry name" value="Succinyl-CoA synthetase domains"/>
    <property type="match status" value="1"/>
</dbReference>
<dbReference type="STRING" id="41431.PCC8801_0526"/>
<dbReference type="Proteomes" id="UP000008204">
    <property type="component" value="Chromosome"/>
</dbReference>
<dbReference type="PANTHER" id="PTHR11815:SF10">
    <property type="entry name" value="SUCCINATE--COA LIGASE [GDP-FORMING] SUBUNIT BETA, MITOCHONDRIAL"/>
    <property type="match status" value="1"/>
</dbReference>
<dbReference type="Gene3D" id="3.30.470.20">
    <property type="entry name" value="ATP-grasp fold, B domain"/>
    <property type="match status" value="1"/>
</dbReference>
<accession>B7JVP6</accession>
<proteinExistence type="predicted"/>
<reference evidence="7" key="1">
    <citation type="journal article" date="2011" name="MBio">
        <title>Novel metabolic attributes of the genus Cyanothece, comprising a group of unicellular nitrogen-fixing Cyanobacteria.</title>
        <authorList>
            <person name="Bandyopadhyay A."/>
            <person name="Elvitigala T."/>
            <person name="Welsh E."/>
            <person name="Stockel J."/>
            <person name="Liberton M."/>
            <person name="Min H."/>
            <person name="Sherman L.A."/>
            <person name="Pakrasi H.B."/>
        </authorList>
    </citation>
    <scope>NUCLEOTIDE SEQUENCE [LARGE SCALE GENOMIC DNA]</scope>
    <source>
        <strain evidence="7">PCC 8801</strain>
    </source>
</reference>
<dbReference type="InterPro" id="IPR013815">
    <property type="entry name" value="ATP_grasp_subdomain_1"/>
</dbReference>
<dbReference type="InterPro" id="IPR016102">
    <property type="entry name" value="Succinyl-CoA_synth-like"/>
</dbReference>
<evidence type="ECO:0000256" key="4">
    <source>
        <dbReference type="SAM" id="MobiDB-lite"/>
    </source>
</evidence>
<feature type="domain" description="ATP-grasp" evidence="5">
    <location>
        <begin position="9"/>
        <end position="52"/>
    </location>
</feature>
<keyword evidence="2 3" id="KW-0547">Nucleotide-binding</keyword>
<protein>
    <submittedName>
        <fullName evidence="6">ATP-grasp domain protein</fullName>
    </submittedName>
</protein>
<evidence type="ECO:0000313" key="6">
    <source>
        <dbReference type="EMBL" id="ACK64617.1"/>
    </source>
</evidence>
<dbReference type="OrthoDB" id="9802602at2"/>
<name>B7JVP6_RIPO1</name>
<gene>
    <name evidence="6" type="ordered locus">PCC8801_0526</name>
</gene>
<dbReference type="SUPFAM" id="SSF56059">
    <property type="entry name" value="Glutathione synthetase ATP-binding domain-like"/>
    <property type="match status" value="1"/>
</dbReference>
<dbReference type="Gene3D" id="3.30.1490.20">
    <property type="entry name" value="ATP-grasp fold, A domain"/>
    <property type="match status" value="1"/>
</dbReference>
<feature type="region of interest" description="Disordered" evidence="4">
    <location>
        <begin position="340"/>
        <end position="367"/>
    </location>
</feature>
<dbReference type="eggNOG" id="COG0045">
    <property type="taxonomic scope" value="Bacteria"/>
</dbReference>
<keyword evidence="3" id="KW-0067">ATP-binding</keyword>
<dbReference type="PANTHER" id="PTHR11815">
    <property type="entry name" value="SUCCINYL-COA SYNTHETASE BETA CHAIN"/>
    <property type="match status" value="1"/>
</dbReference>
<organism evidence="6 7">
    <name type="scientific">Rippkaea orientalis (strain PCC 8801 / RF-1)</name>
    <name type="common">Cyanothece sp. (strain PCC 8801)</name>
    <dbReference type="NCBI Taxonomy" id="41431"/>
    <lineage>
        <taxon>Bacteria</taxon>
        <taxon>Bacillati</taxon>
        <taxon>Cyanobacteriota</taxon>
        <taxon>Cyanophyceae</taxon>
        <taxon>Oscillatoriophycideae</taxon>
        <taxon>Chroococcales</taxon>
        <taxon>Aphanothecaceae</taxon>
        <taxon>Rippkaea</taxon>
        <taxon>Rippkaea orientalis</taxon>
    </lineage>
</organism>
<dbReference type="KEGG" id="cyp:PCC8801_0526"/>
<dbReference type="InterPro" id="IPR013650">
    <property type="entry name" value="ATP-grasp_succ-CoA_synth-type"/>
</dbReference>
<dbReference type="PIRSF" id="PIRSF001554">
    <property type="entry name" value="SucCS_beta"/>
    <property type="match status" value="1"/>
</dbReference>
<dbReference type="AlphaFoldDB" id="B7JVP6"/>
<dbReference type="GO" id="GO:0046872">
    <property type="term" value="F:metal ion binding"/>
    <property type="evidence" value="ECO:0007669"/>
    <property type="project" value="InterPro"/>
</dbReference>
<evidence type="ECO:0000256" key="3">
    <source>
        <dbReference type="PROSITE-ProRule" id="PRU00409"/>
    </source>
</evidence>
<dbReference type="InterPro" id="IPR005809">
    <property type="entry name" value="Succ_CoA_ligase-like_bsu"/>
</dbReference>
<dbReference type="RefSeq" id="WP_012593894.1">
    <property type="nucleotide sequence ID" value="NC_011726.1"/>
</dbReference>
<keyword evidence="7" id="KW-1185">Reference proteome</keyword>
<dbReference type="InterPro" id="IPR011761">
    <property type="entry name" value="ATP-grasp"/>
</dbReference>
<evidence type="ECO:0000256" key="1">
    <source>
        <dbReference type="ARBA" id="ARBA00022598"/>
    </source>
</evidence>
<sequence>MDLLEYQAKELFHRVGIPILPSQPIANLSEIKRLQIPYPVVLKSQVRSGGRGKAGGIRFVENTIDAIAAAQAIFSLPILGEYPEVILAEARYNTQAEFFLCVLFDYQLQCPVLLGSSQGGIEVENLLSHIEKVVLDGEFSPFYARRLAIKMGLEGKLIHAVSSIIEKMYQLFREKDLDWIEINPLAVSPTGEVMALDGKIAVNDSALPRHQDLLDLLTSQQSKASSMTLTSGKAEPWPPILQHLRSTSSKGEVGIISNSWGLALTTWDLLVKQKGKPDCAFVMLEKKPEKSIIEQFSLALAQAMQLTHLQVILINILGSPETAEAIAQAIADYYEPYSKQKNEDRLPRPTGANTSERQGRRQNQTRSLSVTEPLPLVVRLVGGDIDAIKQHLSGLTIYWQEDLETAITQTLLSTSAKQ</sequence>
<keyword evidence="1" id="KW-0436">Ligase</keyword>
<feature type="compositionally biased region" description="Polar residues" evidence="4">
    <location>
        <begin position="351"/>
        <end position="367"/>
    </location>
</feature>